<gene>
    <name evidence="2" type="ORF">SMU82_07471</name>
</gene>
<comment type="caution">
    <text evidence="2">The sequence shown here is derived from an EMBL/GenBank/DDBJ whole genome shotgun (WGS) entry which is preliminary data.</text>
</comment>
<evidence type="ECO:0000313" key="2">
    <source>
        <dbReference type="EMBL" id="EMC23040.1"/>
    </source>
</evidence>
<evidence type="ECO:0000259" key="1">
    <source>
        <dbReference type="Pfam" id="PF13529"/>
    </source>
</evidence>
<accession>A0A829BJA8</accession>
<dbReference type="EMBL" id="AHSR01000035">
    <property type="protein sequence ID" value="EMC23040.1"/>
    <property type="molecule type" value="Genomic_DNA"/>
</dbReference>
<name>A0A829BJA8_STRMG</name>
<dbReference type="InterPro" id="IPR039564">
    <property type="entry name" value="Peptidase_C39-like"/>
</dbReference>
<organism evidence="2 3">
    <name type="scientific">Streptococcus mutans SM6</name>
    <dbReference type="NCBI Taxonomy" id="857119"/>
    <lineage>
        <taxon>Bacteria</taxon>
        <taxon>Bacillati</taxon>
        <taxon>Bacillota</taxon>
        <taxon>Bacilli</taxon>
        <taxon>Lactobacillales</taxon>
        <taxon>Streptococcaceae</taxon>
        <taxon>Streptococcus</taxon>
    </lineage>
</organism>
<dbReference type="Proteomes" id="UP000011676">
    <property type="component" value="Unassembled WGS sequence"/>
</dbReference>
<reference evidence="2 3" key="1">
    <citation type="journal article" date="2013" name="Mol. Biol. Evol.">
        <title>Evolutionary and population genomics of the cavity causing bacteria Streptococcus mutans.</title>
        <authorList>
            <person name="Cornejo O.E."/>
            <person name="Lefebure T."/>
            <person name="Pavinski Bitar P.D."/>
            <person name="Lang P."/>
            <person name="Richards V.P."/>
            <person name="Eilertson K."/>
            <person name="Do T."/>
            <person name="Beighton D."/>
            <person name="Zeng L."/>
            <person name="Ahn S.J."/>
            <person name="Burne R.A."/>
            <person name="Siepel A."/>
            <person name="Bustamante C.D."/>
            <person name="Stanhope M.J."/>
        </authorList>
    </citation>
    <scope>NUCLEOTIDE SEQUENCE [LARGE SCALE GENOMIC DNA]</scope>
    <source>
        <strain evidence="2 3">SM6</strain>
    </source>
</reference>
<feature type="domain" description="Peptidase C39-like" evidence="1">
    <location>
        <begin position="28"/>
        <end position="92"/>
    </location>
</feature>
<dbReference type="Gene3D" id="3.90.70.10">
    <property type="entry name" value="Cysteine proteinases"/>
    <property type="match status" value="1"/>
</dbReference>
<sequence>MRVIHNKMGSRSHKLSTGLVPVSGYEPWSQRTLDSIRDSIAEDIPILARLHSAADYPCDNFEKNKKLDMESHAVLIVGYDDTKEEFLAVDPWHEEWQGEGGGVRIFPYSILHKVWVNCSADKCTRMAEPDVKISVQNDNNGNHLLNLRIGFYTPRGYIMDKEETEFTSFEATVFSSELGYELTRKIKGNWHIGEFANIYFPIEGNVEGANNLEFSIKAEIRGSRPYQYNDTIEYSFNEIVEFAQKVEKINGLAERMNVI</sequence>
<protein>
    <submittedName>
        <fullName evidence="2">Putative double-glycine peptidase</fullName>
    </submittedName>
</protein>
<dbReference type="InterPro" id="IPR038765">
    <property type="entry name" value="Papain-like_cys_pep_sf"/>
</dbReference>
<proteinExistence type="predicted"/>
<dbReference type="Pfam" id="PF13529">
    <property type="entry name" value="Peptidase_C39_2"/>
    <property type="match status" value="1"/>
</dbReference>
<evidence type="ECO:0000313" key="3">
    <source>
        <dbReference type="Proteomes" id="UP000011676"/>
    </source>
</evidence>
<dbReference type="SUPFAM" id="SSF54001">
    <property type="entry name" value="Cysteine proteinases"/>
    <property type="match status" value="1"/>
</dbReference>
<dbReference type="AlphaFoldDB" id="A0A829BJA8"/>
<dbReference type="RefSeq" id="WP_002269221.1">
    <property type="nucleotide sequence ID" value="NZ_AHSR01000035.1"/>
</dbReference>